<evidence type="ECO:0000256" key="7">
    <source>
        <dbReference type="RuleBase" id="RU003682"/>
    </source>
</evidence>
<dbReference type="Pfam" id="PF03171">
    <property type="entry name" value="2OG-FeII_Oxy"/>
    <property type="match status" value="1"/>
</dbReference>
<dbReference type="Proteomes" id="UP001497457">
    <property type="component" value="Chromosome 27b"/>
</dbReference>
<evidence type="ECO:0000256" key="2">
    <source>
        <dbReference type="ARBA" id="ARBA00022723"/>
    </source>
</evidence>
<evidence type="ECO:0000256" key="4">
    <source>
        <dbReference type="ARBA" id="ARBA00054658"/>
    </source>
</evidence>
<gene>
    <name evidence="9" type="ORF">URODEC1_LOCUS67989</name>
</gene>
<name>A0ABC9BT65_9POAL</name>
<evidence type="ECO:0000313" key="9">
    <source>
        <dbReference type="EMBL" id="CAL5006356.1"/>
    </source>
</evidence>
<comment type="function">
    <text evidence="4">2-oxoglutarate-dependent dioxygenase essential for auxin catabolism and maintenance of auxin homeostasis in reproductive organs. Catalyzes the irreversible oxidation of indole-3-acetic acid (IAA) to the biologically inactive 2-oxoindole-3-acetic acid (OxIAA).</text>
</comment>
<dbReference type="PROSITE" id="PS51471">
    <property type="entry name" value="FE2OG_OXY"/>
    <property type="match status" value="1"/>
</dbReference>
<keyword evidence="7" id="KW-0560">Oxidoreductase</keyword>
<dbReference type="GO" id="GO:0046872">
    <property type="term" value="F:metal ion binding"/>
    <property type="evidence" value="ECO:0007669"/>
    <property type="project" value="UniProtKB-KW"/>
</dbReference>
<evidence type="ECO:0000313" key="10">
    <source>
        <dbReference type="Proteomes" id="UP001497457"/>
    </source>
</evidence>
<dbReference type="InterPro" id="IPR027443">
    <property type="entry name" value="IPNS-like_sf"/>
</dbReference>
<dbReference type="InterPro" id="IPR050231">
    <property type="entry name" value="Iron_ascorbate_oxido_reductase"/>
</dbReference>
<protein>
    <recommendedName>
        <fullName evidence="5">2-oxoglutarate-dependent dioxygenase DAO</fullName>
    </recommendedName>
    <alternativeName>
        <fullName evidence="6">Protein DIOXYGENASE FOR AUXIN OXIDATION</fullName>
    </alternativeName>
</protein>
<reference evidence="10" key="1">
    <citation type="submission" date="2024-06" db="EMBL/GenBank/DDBJ databases">
        <authorList>
            <person name="Ryan C."/>
        </authorList>
    </citation>
    <scope>NUCLEOTIDE SEQUENCE [LARGE SCALE GENOMIC DNA]</scope>
</reference>
<dbReference type="GO" id="GO:0051213">
    <property type="term" value="F:dioxygenase activity"/>
    <property type="evidence" value="ECO:0007669"/>
    <property type="project" value="UniProtKB-KW"/>
</dbReference>
<keyword evidence="3" id="KW-0223">Dioxygenase</keyword>
<evidence type="ECO:0000256" key="3">
    <source>
        <dbReference type="ARBA" id="ARBA00022964"/>
    </source>
</evidence>
<evidence type="ECO:0000259" key="8">
    <source>
        <dbReference type="PROSITE" id="PS51471"/>
    </source>
</evidence>
<keyword evidence="2 7" id="KW-0479">Metal-binding</keyword>
<keyword evidence="7" id="KW-0408">Iron</keyword>
<organism evidence="9 10">
    <name type="scientific">Urochloa decumbens</name>
    <dbReference type="NCBI Taxonomy" id="240449"/>
    <lineage>
        <taxon>Eukaryota</taxon>
        <taxon>Viridiplantae</taxon>
        <taxon>Streptophyta</taxon>
        <taxon>Embryophyta</taxon>
        <taxon>Tracheophyta</taxon>
        <taxon>Spermatophyta</taxon>
        <taxon>Magnoliopsida</taxon>
        <taxon>Liliopsida</taxon>
        <taxon>Poales</taxon>
        <taxon>Poaceae</taxon>
        <taxon>PACMAD clade</taxon>
        <taxon>Panicoideae</taxon>
        <taxon>Panicodae</taxon>
        <taxon>Paniceae</taxon>
        <taxon>Melinidinae</taxon>
        <taxon>Urochloa</taxon>
    </lineage>
</organism>
<comment type="similarity">
    <text evidence="1 7">Belongs to the iron/ascorbate-dependent oxidoreductase family.</text>
</comment>
<evidence type="ECO:0000256" key="6">
    <source>
        <dbReference type="ARBA" id="ARBA00076740"/>
    </source>
</evidence>
<proteinExistence type="inferred from homology"/>
<keyword evidence="10" id="KW-1185">Reference proteome</keyword>
<dbReference type="Gene3D" id="2.60.120.330">
    <property type="entry name" value="B-lactam Antibiotic, Isopenicillin N Synthase, Chain"/>
    <property type="match status" value="1"/>
</dbReference>
<dbReference type="FunFam" id="2.60.120.330:FF:000017">
    <property type="entry name" value="2-oxoglutarate-dependent dioxygenase DAO"/>
    <property type="match status" value="1"/>
</dbReference>
<dbReference type="InterPro" id="IPR044861">
    <property type="entry name" value="IPNS-like_FE2OG_OXY"/>
</dbReference>
<sequence>MGKYYVYSCRSRHHHFGCPYYSFHFDAQSNAARRLNSKVPISIYLIETSIAISANSIGTANRANGMAAVIHRVDLRGVKPGGQRWEEARAAVAASMEALGAVLVMHDALEADLRQALFGRAAPELFALPLGAKRSLISGPVNGYIGPRPSAPVYESVRAWETTNSGAIRNVGDVLWPHGGNPAFCDAVSAFAMNMLGLQRKVGTMILEGLGVGQGSVASHLDSLNYSIRLSHYGVSEAGAGMLMTSHKDGTMLSMVVQDDVEGLELQAQDGSWLAVAPEPDTVTFIAGDLLAVATNGRVPACVHRVSAPSGRERFSAQFVSMPKDGFTVRPFDELVDADHPPRYKPCDFDGYIRFRFAGDGRKLSDPLEAFCGVVNNE</sequence>
<dbReference type="PANTHER" id="PTHR47990">
    <property type="entry name" value="2-OXOGLUTARATE (2OG) AND FE(II)-DEPENDENT OXYGENASE SUPERFAMILY PROTEIN-RELATED"/>
    <property type="match status" value="1"/>
</dbReference>
<dbReference type="SUPFAM" id="SSF51197">
    <property type="entry name" value="Clavaminate synthase-like"/>
    <property type="match status" value="1"/>
</dbReference>
<reference evidence="9 10" key="2">
    <citation type="submission" date="2024-10" db="EMBL/GenBank/DDBJ databases">
        <authorList>
            <person name="Ryan C."/>
        </authorList>
    </citation>
    <scope>NUCLEOTIDE SEQUENCE [LARGE SCALE GENOMIC DNA]</scope>
</reference>
<dbReference type="EMBL" id="OZ075137">
    <property type="protein sequence ID" value="CAL5006356.1"/>
    <property type="molecule type" value="Genomic_DNA"/>
</dbReference>
<accession>A0ABC9BT65</accession>
<feature type="domain" description="Fe2OG dioxygenase" evidence="8">
    <location>
        <begin position="224"/>
        <end position="323"/>
    </location>
</feature>
<evidence type="ECO:0000256" key="5">
    <source>
        <dbReference type="ARBA" id="ARBA00074102"/>
    </source>
</evidence>
<dbReference type="InterPro" id="IPR005123">
    <property type="entry name" value="Oxoglu/Fe-dep_dioxygenase_dom"/>
</dbReference>
<evidence type="ECO:0000256" key="1">
    <source>
        <dbReference type="ARBA" id="ARBA00008056"/>
    </source>
</evidence>
<dbReference type="AlphaFoldDB" id="A0ABC9BT65"/>